<dbReference type="SUPFAM" id="SSF53474">
    <property type="entry name" value="alpha/beta-Hydrolases"/>
    <property type="match status" value="1"/>
</dbReference>
<protein>
    <recommendedName>
        <fullName evidence="1">Fungal lipase-type domain-containing protein</fullName>
    </recommendedName>
</protein>
<gene>
    <name evidence="2" type="ORF">NEPTK9_000590</name>
</gene>
<accession>A0ABS0AYP6</accession>
<keyword evidence="3" id="KW-1185">Reference proteome</keyword>
<evidence type="ECO:0000313" key="2">
    <source>
        <dbReference type="EMBL" id="MBF5059085.1"/>
    </source>
</evidence>
<sequence length="984" mass="113834">MLAIKFFKQMKTETLLGIWNDPLPSHFKNCIFKKETSFSLSNRRYVSTLGRSGQSQRSQDKKEKKLPFFISMLGGAVLLGSGVAYASSEEHEPTISNQDIQKKLEKSGTVLDFSDCTVSDGDLVKLSNWLKLKQHQFLRVNWGRALPTNNTALTSIEESLRSNQEAFEERPTPYLCAKFCSLSYSNKHALGLEPTAWDGLLQLDLGMPVKKCTLPTDWKILDYEDSVKEDGYFGVAFVNDKTGHIILAHRGTDAYFRDLQTDVIGVVGGVVEAQQLSAVRFTRRVLDSAEAKKYRLGIVGHSLGGWLAQLTASLCVSKGHEDVYSMTLDTPGAQQMLENYFEGHHMVSMARLDEDRLDFTNYLSLPNIVNTCNTQTGDLFHIVPNLSPGSFSSMDRLKFWAIKKVMPSAEYVLKTHSQNAQLAQFDSKKGMPKRVYKVMSWPQIEKMGRRYPEFFDLARKNMCKFPETGHLSDLEQYLVKHIACYNVTEAKNNEISLRHFSDATIAWLEQVNKKIKENPQFLKELETKLGIANSEMQRLLNFKIEEGFLKVQGDMPAWEFKNHLARLLKTYPELFSLALDPEFPIRLEELDVFLSNQKKELISSCEDIIPTRLYLYDPAEKEEIADHMLKKQELVAKISRRQEWFSSFERHKDSPAASHWTQIVQDQIAQLKIISGIQDVLINYKKREFDKARQCADEVLALMESYQQQQLKTDLQLPRIRASMFSLKAKIDRSIWKKEEDLKNSEKNYLNSLDEELGLPRVASLWSNYGALLNNWGEWLFWEGREEEAIEKHRQALEKHKKAHELSVQDWIFCQPNKNLVIKHGREKALEMFNKWKNNDIKRDYGRAIYLLARAEYDVSKKTSKNKEIFQNKLKEALLLFATEETDPKKIPAVTHLFRGIILQDMEKYQEAFECYDLGLKNRPRHVTLLYRRGFANFELQNMDAAKKDAEASKERFIERGIYTPEDEYRFGLVRKLLRLIKEK</sequence>
<evidence type="ECO:0000259" key="1">
    <source>
        <dbReference type="Pfam" id="PF01764"/>
    </source>
</evidence>
<dbReference type="EMBL" id="JAAEJV010000010">
    <property type="protein sequence ID" value="MBF5059085.1"/>
    <property type="molecule type" value="Genomic_DNA"/>
</dbReference>
<proteinExistence type="predicted"/>
<dbReference type="InterPro" id="IPR002921">
    <property type="entry name" value="Fungal_lipase-type"/>
</dbReference>
<dbReference type="Gene3D" id="3.40.50.1820">
    <property type="entry name" value="alpha/beta hydrolase"/>
    <property type="match status" value="1"/>
</dbReference>
<dbReference type="SMART" id="SM00028">
    <property type="entry name" value="TPR"/>
    <property type="match status" value="3"/>
</dbReference>
<organism evidence="2 3">
    <name type="scientific">Candidatus Neptunichlamydia vexilliferae</name>
    <dbReference type="NCBI Taxonomy" id="1651774"/>
    <lineage>
        <taxon>Bacteria</taxon>
        <taxon>Pseudomonadati</taxon>
        <taxon>Chlamydiota</taxon>
        <taxon>Chlamydiia</taxon>
        <taxon>Parachlamydiales</taxon>
        <taxon>Simkaniaceae</taxon>
        <taxon>Candidatus Neptunichlamydia</taxon>
    </lineage>
</organism>
<dbReference type="Proteomes" id="UP001194714">
    <property type="component" value="Unassembled WGS sequence"/>
</dbReference>
<feature type="domain" description="Fungal lipase-type" evidence="1">
    <location>
        <begin position="268"/>
        <end position="333"/>
    </location>
</feature>
<name>A0ABS0AYP6_9BACT</name>
<dbReference type="SUPFAM" id="SSF48452">
    <property type="entry name" value="TPR-like"/>
    <property type="match status" value="1"/>
</dbReference>
<dbReference type="Gene3D" id="1.25.40.10">
    <property type="entry name" value="Tetratricopeptide repeat domain"/>
    <property type="match status" value="1"/>
</dbReference>
<reference evidence="2 3" key="1">
    <citation type="submission" date="2020-01" db="EMBL/GenBank/DDBJ databases">
        <title>Draft genome sequence of Cand. Neptunochlamydia vexilliferae K9.</title>
        <authorList>
            <person name="Schulz F."/>
            <person name="Koestlbacher S."/>
            <person name="Wascher F."/>
            <person name="Pizzetti I."/>
            <person name="Horn M."/>
        </authorList>
    </citation>
    <scope>NUCLEOTIDE SEQUENCE [LARGE SCALE GENOMIC DNA]</scope>
    <source>
        <strain evidence="2 3">K9</strain>
    </source>
</reference>
<dbReference type="InterPro" id="IPR029058">
    <property type="entry name" value="AB_hydrolase_fold"/>
</dbReference>
<evidence type="ECO:0000313" key="3">
    <source>
        <dbReference type="Proteomes" id="UP001194714"/>
    </source>
</evidence>
<dbReference type="InterPro" id="IPR011990">
    <property type="entry name" value="TPR-like_helical_dom_sf"/>
</dbReference>
<dbReference type="Pfam" id="PF01764">
    <property type="entry name" value="Lipase_3"/>
    <property type="match status" value="1"/>
</dbReference>
<dbReference type="InterPro" id="IPR019734">
    <property type="entry name" value="TPR_rpt"/>
</dbReference>
<comment type="caution">
    <text evidence="2">The sequence shown here is derived from an EMBL/GenBank/DDBJ whole genome shotgun (WGS) entry which is preliminary data.</text>
</comment>
<dbReference type="RefSeq" id="WP_194847385.1">
    <property type="nucleotide sequence ID" value="NZ_JAAEJV010000010.1"/>
</dbReference>